<dbReference type="Gene3D" id="3.40.630.10">
    <property type="entry name" value="Zn peptidases"/>
    <property type="match status" value="1"/>
</dbReference>
<organism evidence="2 3">
    <name type="scientific">Clostridium cibarium</name>
    <dbReference type="NCBI Taxonomy" id="2762247"/>
    <lineage>
        <taxon>Bacteria</taxon>
        <taxon>Bacillati</taxon>
        <taxon>Bacillota</taxon>
        <taxon>Clostridia</taxon>
        <taxon>Eubacteriales</taxon>
        <taxon>Clostridiaceae</taxon>
        <taxon>Clostridium</taxon>
    </lineage>
</organism>
<dbReference type="Pfam" id="PF04389">
    <property type="entry name" value="Peptidase_M28"/>
    <property type="match status" value="1"/>
</dbReference>
<dbReference type="PANTHER" id="PTHR12147:SF26">
    <property type="entry name" value="PEPTIDASE M28 DOMAIN-CONTAINING PROTEIN"/>
    <property type="match status" value="1"/>
</dbReference>
<dbReference type="PANTHER" id="PTHR12147">
    <property type="entry name" value="METALLOPEPTIDASE M28 FAMILY MEMBER"/>
    <property type="match status" value="1"/>
</dbReference>
<dbReference type="Proteomes" id="UP000627781">
    <property type="component" value="Unassembled WGS sequence"/>
</dbReference>
<dbReference type="SUPFAM" id="SSF53187">
    <property type="entry name" value="Zn-dependent exopeptidases"/>
    <property type="match status" value="1"/>
</dbReference>
<proteinExistence type="predicted"/>
<evidence type="ECO:0000313" key="2">
    <source>
        <dbReference type="EMBL" id="MBD7912958.1"/>
    </source>
</evidence>
<dbReference type="RefSeq" id="WP_191769873.1">
    <property type="nucleotide sequence ID" value="NZ_JACSRA010000032.1"/>
</dbReference>
<feature type="domain" description="Peptidase M28" evidence="1">
    <location>
        <begin position="208"/>
        <end position="398"/>
    </location>
</feature>
<dbReference type="EMBL" id="JACSRA010000032">
    <property type="protein sequence ID" value="MBD7912958.1"/>
    <property type="molecule type" value="Genomic_DNA"/>
</dbReference>
<keyword evidence="3" id="KW-1185">Reference proteome</keyword>
<name>A0ABR8PXQ2_9CLOT</name>
<accession>A0ABR8PXQ2</accession>
<evidence type="ECO:0000259" key="1">
    <source>
        <dbReference type="Pfam" id="PF04389"/>
    </source>
</evidence>
<reference evidence="2 3" key="1">
    <citation type="submission" date="2020-08" db="EMBL/GenBank/DDBJ databases">
        <title>A Genomic Blueprint of the Chicken Gut Microbiome.</title>
        <authorList>
            <person name="Gilroy R."/>
            <person name="Ravi A."/>
            <person name="Getino M."/>
            <person name="Pursley I."/>
            <person name="Horton D.L."/>
            <person name="Alikhan N.-F."/>
            <person name="Baker D."/>
            <person name="Gharbi K."/>
            <person name="Hall N."/>
            <person name="Watson M."/>
            <person name="Adriaenssens E.M."/>
            <person name="Foster-Nyarko E."/>
            <person name="Jarju S."/>
            <person name="Secka A."/>
            <person name="Antonio M."/>
            <person name="Oren A."/>
            <person name="Chaudhuri R."/>
            <person name="La Ragione R.M."/>
            <person name="Hildebrand F."/>
            <person name="Pallen M.J."/>
        </authorList>
    </citation>
    <scope>NUCLEOTIDE SEQUENCE [LARGE SCALE GENOMIC DNA]</scope>
    <source>
        <strain evidence="2 3">Sa3CVN1</strain>
    </source>
</reference>
<sequence length="450" mass="50877">MKKLYFTITIISLLGLMTSALLKLSYYEFKPWNVKSTIEHFSSKDFKGRLAGTESNEKVGAEIENTFKKYNLKPFEEDFNVKVPLPNDKKCSLQLLNGSAVIKNFILGEDFKEDFLSFRNSSIDFSKKDRIDIYPKSFSIFKDNIEYLFYVNFDKNFSFRSSFSPNSKYGFVIEINTSTFNSLLDSLREGYTLHVDLPYSVHEEKVCNIVGKIEGSSDSLPPLILTAHYDHIGTDSLGNVYYGALDNASGISFLLELAKSYSTLKAPKRDIIFVALNGEEIGLTGSKYFASEYKDTLAGAEVINFDMIGVDNVPITLMSGENSTKDSSKLLSSLENICNIKKLKFAKSYQNSSDHAEFVNNGFDSLTISNCDLTNIHTPRDTVDKISTKAIKNTYELVRCKIIDYAYDDKSLIFYNSKTLLFFSLSSFSLVGFKLANYNNRKNTPTIYKS</sequence>
<evidence type="ECO:0000313" key="3">
    <source>
        <dbReference type="Proteomes" id="UP000627781"/>
    </source>
</evidence>
<dbReference type="InterPro" id="IPR007484">
    <property type="entry name" value="Peptidase_M28"/>
</dbReference>
<protein>
    <submittedName>
        <fullName evidence="2">Zn-dependent exopeptidase M28</fullName>
    </submittedName>
</protein>
<gene>
    <name evidence="2" type="ORF">H9661_16520</name>
</gene>
<dbReference type="InterPro" id="IPR045175">
    <property type="entry name" value="M28_fam"/>
</dbReference>
<comment type="caution">
    <text evidence="2">The sequence shown here is derived from an EMBL/GenBank/DDBJ whole genome shotgun (WGS) entry which is preliminary data.</text>
</comment>